<feature type="non-terminal residue" evidence="3">
    <location>
        <position position="1"/>
    </location>
</feature>
<dbReference type="SUPFAM" id="SSF52540">
    <property type="entry name" value="P-loop containing nucleoside triphosphate hydrolases"/>
    <property type="match status" value="1"/>
</dbReference>
<dbReference type="Pfam" id="PF14714">
    <property type="entry name" value="KH_dom-like"/>
    <property type="match status" value="1"/>
</dbReference>
<sequence length="224" mass="25590">VSILCVDALLAVTGESPSPHDLTLGNIVTEKEGRCLVVAVTKWDALTEKEQKKIRLIILQRIEVGLAQVKGCPVIFTSGQNGENLNSLIRKSLLLHKRWTSRISTSKLNAWLQAYLLHFPPPWRLGSRCNLKYITQVSCCPPTFVMWTNVMGKLPLNYIRQIRNVIREEFSLQGSPIRLIVRTTAMPPKNIKLSRREQLKWRRRGPKQAEAVHKLTRRGTPRQL</sequence>
<feature type="compositionally biased region" description="Basic residues" evidence="1">
    <location>
        <begin position="214"/>
        <end position="224"/>
    </location>
</feature>
<reference evidence="3 4" key="1">
    <citation type="journal article" date="2020" name="bioRxiv">
        <title>Metabolic contributions of an alphaproteobacterial endosymbiont in the apicomplexan Cardiosporidium cionae.</title>
        <authorList>
            <person name="Hunter E.S."/>
            <person name="Paight C.J."/>
            <person name="Lane C.E."/>
        </authorList>
    </citation>
    <scope>NUCLEOTIDE SEQUENCE [LARGE SCALE GENOMIC DNA]</scope>
    <source>
        <strain evidence="3">ESH_2018</strain>
    </source>
</reference>
<organism evidence="3 4">
    <name type="scientific">Cardiosporidium cionae</name>
    <dbReference type="NCBI Taxonomy" id="476202"/>
    <lineage>
        <taxon>Eukaryota</taxon>
        <taxon>Sar</taxon>
        <taxon>Alveolata</taxon>
        <taxon>Apicomplexa</taxon>
        <taxon>Aconoidasida</taxon>
        <taxon>Nephromycida</taxon>
        <taxon>Cardiosporidium</taxon>
    </lineage>
</organism>
<dbReference type="InterPro" id="IPR032859">
    <property type="entry name" value="KH_dom-like"/>
</dbReference>
<accession>A0ABQ7J9P8</accession>
<name>A0ABQ7J9P8_9APIC</name>
<dbReference type="Proteomes" id="UP000823046">
    <property type="component" value="Unassembled WGS sequence"/>
</dbReference>
<evidence type="ECO:0000256" key="1">
    <source>
        <dbReference type="SAM" id="MobiDB-lite"/>
    </source>
</evidence>
<dbReference type="InterPro" id="IPR027417">
    <property type="entry name" value="P-loop_NTPase"/>
</dbReference>
<dbReference type="PANTHER" id="PTHR43834">
    <property type="entry name" value="GTPASE DER"/>
    <property type="match status" value="1"/>
</dbReference>
<evidence type="ECO:0000313" key="4">
    <source>
        <dbReference type="Proteomes" id="UP000823046"/>
    </source>
</evidence>
<keyword evidence="4" id="KW-1185">Reference proteome</keyword>
<evidence type="ECO:0000259" key="2">
    <source>
        <dbReference type="Pfam" id="PF14714"/>
    </source>
</evidence>
<feature type="region of interest" description="Disordered" evidence="1">
    <location>
        <begin position="202"/>
        <end position="224"/>
    </location>
</feature>
<dbReference type="InterPro" id="IPR015946">
    <property type="entry name" value="KH_dom-like_a/b"/>
</dbReference>
<comment type="caution">
    <text evidence="3">The sequence shown here is derived from an EMBL/GenBank/DDBJ whole genome shotgun (WGS) entry which is preliminary data.</text>
</comment>
<dbReference type="Gene3D" id="3.30.300.20">
    <property type="match status" value="1"/>
</dbReference>
<protein>
    <submittedName>
        <fullName evidence="3">Ribosome biogenesis GTPase Der protein</fullName>
    </submittedName>
</protein>
<dbReference type="EMBL" id="JADAQX010000402">
    <property type="protein sequence ID" value="KAF8820375.1"/>
    <property type="molecule type" value="Genomic_DNA"/>
</dbReference>
<dbReference type="PANTHER" id="PTHR43834:SF6">
    <property type="entry name" value="GTPASE DER"/>
    <property type="match status" value="1"/>
</dbReference>
<dbReference type="Gene3D" id="3.40.50.300">
    <property type="entry name" value="P-loop containing nucleotide triphosphate hydrolases"/>
    <property type="match status" value="1"/>
</dbReference>
<proteinExistence type="predicted"/>
<evidence type="ECO:0000313" key="3">
    <source>
        <dbReference type="EMBL" id="KAF8820375.1"/>
    </source>
</evidence>
<gene>
    <name evidence="3" type="ORF">IE077_003249</name>
</gene>
<feature type="domain" description="GTPase Der C-terminal KH-domain-like" evidence="2">
    <location>
        <begin position="102"/>
        <end position="182"/>
    </location>
</feature>